<evidence type="ECO:0000256" key="1">
    <source>
        <dbReference type="SAM" id="MobiDB-lite"/>
    </source>
</evidence>
<feature type="compositionally biased region" description="Low complexity" evidence="1">
    <location>
        <begin position="356"/>
        <end position="366"/>
    </location>
</feature>
<evidence type="ECO:0000313" key="5">
    <source>
        <dbReference type="Proteomes" id="UP000236182"/>
    </source>
</evidence>
<reference evidence="4" key="1">
    <citation type="submission" date="2018-04" db="EMBL/GenBank/DDBJ databases">
        <title>Draft Genome Sequences of Chryseobacterium lactis NCTC11390T isolated from milk, Chryseobacterium oncorhynchi 701B-08T from rainbow trout, and Chryseobacterium viscerum 687B-08T from diseased fish.</title>
        <authorList>
            <person name="Jeong J.-J."/>
            <person name="Lee Y.J."/>
            <person name="Pathiraja D."/>
            <person name="Park B."/>
            <person name="Choi I.-G."/>
            <person name="Kim K.D."/>
        </authorList>
    </citation>
    <scope>NUCLEOTIDE SEQUENCE [LARGE SCALE GENOMIC DNA]</scope>
    <source>
        <strain evidence="4">701B-08</strain>
    </source>
</reference>
<feature type="transmembrane region" description="Helical" evidence="2">
    <location>
        <begin position="190"/>
        <end position="209"/>
    </location>
</feature>
<evidence type="ECO:0000313" key="4">
    <source>
        <dbReference type="EMBL" id="PWN59577.1"/>
    </source>
</evidence>
<sequence length="366" mass="39264">MLTLLTSYGIENIEVSTIVNKVFQSGGLNKIMWGMKALGTLALLFYFVPKIGKIFSGKEQITPDLLGPPLIYAALLLSWTDLNSQLDSGLLAIQKEFQAATPKDSRSTEAYRDIIAKWSLIPSSGVEEPIAPANADQESSFFDFSKIKEKVSTIVNIMNNPEILILKITMFCTHVFNTVIIMLFNAFSYIWLNLLRIGGILALALYFFPTFKGTFTNWLRTYISVYLWIPIGSIMIYVSDQLFLEIANKVGDVQMPNVQIMMAPDPDTIMKMTFLVISALATTILKLVLLSKVPSVIGYWLGGGNTGDMFSSAPTMVMMTTSAVGSAASSAGQVATGALTGGAGAAAGGASGAGGIASKAGESLKG</sequence>
<dbReference type="Pfam" id="PF07863">
    <property type="entry name" value="CtnDOT_TraJ"/>
    <property type="match status" value="1"/>
</dbReference>
<dbReference type="EMBL" id="PPEI02000011">
    <property type="protein sequence ID" value="PWN59577.1"/>
    <property type="molecule type" value="Genomic_DNA"/>
</dbReference>
<feature type="transmembrane region" description="Helical" evidence="2">
    <location>
        <begin position="221"/>
        <end position="239"/>
    </location>
</feature>
<accession>A0A316WE28</accession>
<feature type="transmembrane region" description="Helical" evidence="2">
    <location>
        <begin position="269"/>
        <end position="289"/>
    </location>
</feature>
<dbReference type="Proteomes" id="UP000236182">
    <property type="component" value="Unassembled WGS sequence"/>
</dbReference>
<dbReference type="RefSeq" id="WP_109623986.1">
    <property type="nucleotide sequence ID" value="NZ_PPEI02000011.1"/>
</dbReference>
<protein>
    <recommendedName>
        <fullName evidence="3">Conjugative transposon TraJ C-terminal domain-containing protein</fullName>
    </recommendedName>
</protein>
<feature type="compositionally biased region" description="Gly residues" evidence="1">
    <location>
        <begin position="345"/>
        <end position="355"/>
    </location>
</feature>
<comment type="caution">
    <text evidence="4">The sequence shown here is derived from an EMBL/GenBank/DDBJ whole genome shotgun (WGS) entry which is preliminary data.</text>
</comment>
<keyword evidence="5" id="KW-1185">Reference proteome</keyword>
<evidence type="ECO:0000259" key="3">
    <source>
        <dbReference type="Pfam" id="PF07863"/>
    </source>
</evidence>
<feature type="region of interest" description="Disordered" evidence="1">
    <location>
        <begin position="345"/>
        <end position="366"/>
    </location>
</feature>
<dbReference type="AlphaFoldDB" id="A0A316WE28"/>
<feature type="transmembrane region" description="Helical" evidence="2">
    <location>
        <begin position="31"/>
        <end position="48"/>
    </location>
</feature>
<feature type="transmembrane region" description="Helical" evidence="2">
    <location>
        <begin position="164"/>
        <end position="184"/>
    </location>
</feature>
<keyword evidence="2" id="KW-0812">Transmembrane</keyword>
<gene>
    <name evidence="4" type="ORF">C1638_021480</name>
</gene>
<feature type="domain" description="Conjugative transposon TraJ C-terminal" evidence="3">
    <location>
        <begin position="180"/>
        <end position="341"/>
    </location>
</feature>
<keyword evidence="2" id="KW-0472">Membrane</keyword>
<name>A0A316WE28_9FLAO</name>
<dbReference type="InterPro" id="IPR012424">
    <property type="entry name" value="Conjugative_transposon_TraJ_C"/>
</dbReference>
<evidence type="ECO:0000256" key="2">
    <source>
        <dbReference type="SAM" id="Phobius"/>
    </source>
</evidence>
<keyword evidence="2" id="KW-1133">Transmembrane helix</keyword>
<dbReference type="OrthoDB" id="1147144at2"/>
<proteinExistence type="predicted"/>
<organism evidence="4 5">
    <name type="scientific">Chryseobacterium oncorhynchi</name>
    <dbReference type="NCBI Taxonomy" id="741074"/>
    <lineage>
        <taxon>Bacteria</taxon>
        <taxon>Pseudomonadati</taxon>
        <taxon>Bacteroidota</taxon>
        <taxon>Flavobacteriia</taxon>
        <taxon>Flavobacteriales</taxon>
        <taxon>Weeksellaceae</taxon>
        <taxon>Chryseobacterium group</taxon>
        <taxon>Chryseobacterium</taxon>
    </lineage>
</organism>